<organism evidence="2 3">
    <name type="scientific">Vagococcus coleopterorum</name>
    <dbReference type="NCBI Taxonomy" id="2714946"/>
    <lineage>
        <taxon>Bacteria</taxon>
        <taxon>Bacillati</taxon>
        <taxon>Bacillota</taxon>
        <taxon>Bacilli</taxon>
        <taxon>Lactobacillales</taxon>
        <taxon>Enterococcaceae</taxon>
        <taxon>Vagococcus</taxon>
    </lineage>
</organism>
<feature type="transmembrane region" description="Helical" evidence="1">
    <location>
        <begin position="12"/>
        <end position="33"/>
    </location>
</feature>
<feature type="transmembrane region" description="Helical" evidence="1">
    <location>
        <begin position="39"/>
        <end position="61"/>
    </location>
</feature>
<dbReference type="KEGG" id="vah:G7081_01265"/>
<dbReference type="AlphaFoldDB" id="A0A6G8ALL1"/>
<evidence type="ECO:0000256" key="1">
    <source>
        <dbReference type="SAM" id="Phobius"/>
    </source>
</evidence>
<evidence type="ECO:0000313" key="2">
    <source>
        <dbReference type="EMBL" id="QIL45813.1"/>
    </source>
</evidence>
<proteinExistence type="predicted"/>
<dbReference type="Proteomes" id="UP000500890">
    <property type="component" value="Chromosome"/>
</dbReference>
<accession>A0A6G8ALL1</accession>
<keyword evidence="1" id="KW-1133">Transmembrane helix</keyword>
<name>A0A6G8ALL1_9ENTE</name>
<dbReference type="RefSeq" id="WP_166006681.1">
    <property type="nucleotide sequence ID" value="NZ_CP049886.1"/>
</dbReference>
<reference evidence="2 3" key="1">
    <citation type="submission" date="2020-03" db="EMBL/GenBank/DDBJ databases">
        <title>Vagococcus sp. nov., isolated from beetles.</title>
        <authorList>
            <person name="Hyun D.-W."/>
            <person name="Bae J.-W."/>
        </authorList>
    </citation>
    <scope>NUCLEOTIDE SEQUENCE [LARGE SCALE GENOMIC DNA]</scope>
    <source>
        <strain evidence="2 3">HDW17A</strain>
    </source>
</reference>
<sequence length="77" mass="9254">MIDWKDLTITEYLYWGYLGASIVTMFISVIFIIRLYFFSLAITTVADVFLCLILFLISFYFRFNAFHYQKLLIENDK</sequence>
<keyword evidence="3" id="KW-1185">Reference proteome</keyword>
<evidence type="ECO:0000313" key="3">
    <source>
        <dbReference type="Proteomes" id="UP000500890"/>
    </source>
</evidence>
<keyword evidence="1" id="KW-0472">Membrane</keyword>
<keyword evidence="1" id="KW-0812">Transmembrane</keyword>
<gene>
    <name evidence="2" type="ORF">G7081_01265</name>
</gene>
<protein>
    <submittedName>
        <fullName evidence="2">Uncharacterized protein</fullName>
    </submittedName>
</protein>
<dbReference type="EMBL" id="CP049886">
    <property type="protein sequence ID" value="QIL45813.1"/>
    <property type="molecule type" value="Genomic_DNA"/>
</dbReference>